<dbReference type="Proteomes" id="UP001164286">
    <property type="component" value="Unassembled WGS sequence"/>
</dbReference>
<feature type="compositionally biased region" description="Basic and acidic residues" evidence="2">
    <location>
        <begin position="432"/>
        <end position="449"/>
    </location>
</feature>
<evidence type="ECO:0000313" key="3">
    <source>
        <dbReference type="EMBL" id="KAI9639907.1"/>
    </source>
</evidence>
<evidence type="ECO:0000256" key="1">
    <source>
        <dbReference type="SAM" id="Coils"/>
    </source>
</evidence>
<reference evidence="3" key="1">
    <citation type="journal article" date="2022" name="G3 (Bethesda)">
        <title>High quality genome of the basidiomycete yeast Dioszegia hungarica PDD-24b-2 isolated from cloud water.</title>
        <authorList>
            <person name="Jarrige D."/>
            <person name="Haridas S."/>
            <person name="Bleykasten-Grosshans C."/>
            <person name="Joly M."/>
            <person name="Nadalig T."/>
            <person name="Sancelme M."/>
            <person name="Vuilleumier S."/>
            <person name="Grigoriev I.V."/>
            <person name="Amato P."/>
            <person name="Bringel F."/>
        </authorList>
    </citation>
    <scope>NUCLEOTIDE SEQUENCE</scope>
    <source>
        <strain evidence="3">PDD-24b-2</strain>
    </source>
</reference>
<gene>
    <name evidence="3" type="ORF">MKK02DRAFT_29876</name>
</gene>
<evidence type="ECO:0000256" key="2">
    <source>
        <dbReference type="SAM" id="MobiDB-lite"/>
    </source>
</evidence>
<feature type="region of interest" description="Disordered" evidence="2">
    <location>
        <begin position="1"/>
        <end position="62"/>
    </location>
</feature>
<feature type="compositionally biased region" description="Low complexity" evidence="2">
    <location>
        <begin position="115"/>
        <end position="130"/>
    </location>
</feature>
<dbReference type="GeneID" id="77727137"/>
<feature type="compositionally biased region" description="Polar residues" evidence="2">
    <location>
        <begin position="1"/>
        <end position="17"/>
    </location>
</feature>
<keyword evidence="1" id="KW-0175">Coiled coil</keyword>
<feature type="region of interest" description="Disordered" evidence="2">
    <location>
        <begin position="108"/>
        <end position="147"/>
    </location>
</feature>
<sequence length="449" mass="48583">MSPESPTEVTEQSNGSLATLRLAMQNMKGGRTRRADPKMSSSESEDDFDHHSNESTGPIDCIEEGKNRGWLVRGNGASYQILGVSEGGAGEIPVMVSVRTYLRGSGPATTRCNEAATQTPETTAVTTATAGSVREDPPPCSGCETETLQPEPRCRQVGHGSNVRTDKAAATFGRHQSSCFRRTDLPPPSQRRICSLVYTSSTILIMTRGRSIDKTIPPSRALAQQRDYRARKAARIESLEEELERLRAENDSLRAELREARLGNARGDDQLGRSVVNIRQHLLKALDAVNQLDGDCSPSRSGPTSYHNHNAGGSRSENPTSGSDRLNTTHMTGHPPQYPSPSSSSLHPPSLDIDSSLSMEVYDPTCCAGIIDCSSLPPVDSQPEPPHPNPVPPRPDVERATPAVEVSYDAECCGGIFDCSHLPPAEDGEAEKEDRRALSHCRAEERVVP</sequence>
<dbReference type="RefSeq" id="XP_052949684.1">
    <property type="nucleotide sequence ID" value="XM_053087932.1"/>
</dbReference>
<feature type="region of interest" description="Disordered" evidence="2">
    <location>
        <begin position="294"/>
        <end position="355"/>
    </location>
</feature>
<evidence type="ECO:0000313" key="4">
    <source>
        <dbReference type="Proteomes" id="UP001164286"/>
    </source>
</evidence>
<organism evidence="3 4">
    <name type="scientific">Dioszegia hungarica</name>
    <dbReference type="NCBI Taxonomy" id="4972"/>
    <lineage>
        <taxon>Eukaryota</taxon>
        <taxon>Fungi</taxon>
        <taxon>Dikarya</taxon>
        <taxon>Basidiomycota</taxon>
        <taxon>Agaricomycotina</taxon>
        <taxon>Tremellomycetes</taxon>
        <taxon>Tremellales</taxon>
        <taxon>Bulleribasidiaceae</taxon>
        <taxon>Dioszegia</taxon>
    </lineage>
</organism>
<feature type="compositionally biased region" description="Polar residues" evidence="2">
    <location>
        <begin position="298"/>
        <end position="331"/>
    </location>
</feature>
<proteinExistence type="predicted"/>
<feature type="region of interest" description="Disordered" evidence="2">
    <location>
        <begin position="423"/>
        <end position="449"/>
    </location>
</feature>
<keyword evidence="4" id="KW-1185">Reference proteome</keyword>
<evidence type="ECO:0008006" key="5">
    <source>
        <dbReference type="Google" id="ProtNLM"/>
    </source>
</evidence>
<feature type="compositionally biased region" description="Low complexity" evidence="2">
    <location>
        <begin position="340"/>
        <end position="355"/>
    </location>
</feature>
<accession>A0AA38HG74</accession>
<feature type="coiled-coil region" evidence="1">
    <location>
        <begin position="222"/>
        <end position="263"/>
    </location>
</feature>
<comment type="caution">
    <text evidence="3">The sequence shown here is derived from an EMBL/GenBank/DDBJ whole genome shotgun (WGS) entry which is preliminary data.</text>
</comment>
<name>A0AA38HG74_9TREE</name>
<dbReference type="EMBL" id="JAKWFO010000001">
    <property type="protein sequence ID" value="KAI9639907.1"/>
    <property type="molecule type" value="Genomic_DNA"/>
</dbReference>
<protein>
    <recommendedName>
        <fullName evidence="5">BZIP domain-containing protein</fullName>
    </recommendedName>
</protein>
<dbReference type="AlphaFoldDB" id="A0AA38HG74"/>